<reference evidence="3 4" key="1">
    <citation type="submission" date="2019-03" db="EMBL/GenBank/DDBJ databases">
        <title>Single cell metagenomics reveals metabolic interactions within the superorganism composed of flagellate Streblomastix strix and complex community of Bacteroidetes bacteria on its surface.</title>
        <authorList>
            <person name="Treitli S.C."/>
            <person name="Kolisko M."/>
            <person name="Husnik F."/>
            <person name="Keeling P."/>
            <person name="Hampl V."/>
        </authorList>
    </citation>
    <scope>NUCLEOTIDE SEQUENCE [LARGE SCALE GENOMIC DNA]</scope>
    <source>
        <strain evidence="3">ST1C</strain>
    </source>
</reference>
<accession>A0A5J4V8F1</accession>
<evidence type="ECO:0000259" key="2">
    <source>
        <dbReference type="Pfam" id="PF24667"/>
    </source>
</evidence>
<dbReference type="GO" id="GO:0031514">
    <property type="term" value="C:motile cilium"/>
    <property type="evidence" value="ECO:0007669"/>
    <property type="project" value="TreeGrafter"/>
</dbReference>
<dbReference type="PANTHER" id="PTHR35249:SF2">
    <property type="entry name" value="DYNEIN REGULATORY COMPLEX SUBUNIT 7"/>
    <property type="match status" value="1"/>
</dbReference>
<dbReference type="GO" id="GO:0048870">
    <property type="term" value="P:cell motility"/>
    <property type="evidence" value="ECO:0007669"/>
    <property type="project" value="TreeGrafter"/>
</dbReference>
<gene>
    <name evidence="3" type="ORF">EZS28_025705</name>
</gene>
<feature type="compositionally biased region" description="Polar residues" evidence="1">
    <location>
        <begin position="228"/>
        <end position="237"/>
    </location>
</feature>
<comment type="caution">
    <text evidence="3">The sequence shown here is derived from an EMBL/GenBank/DDBJ whole genome shotgun (WGS) entry which is preliminary data.</text>
</comment>
<dbReference type="InterPro" id="IPR033551">
    <property type="entry name" value="DRC7/lobo"/>
</dbReference>
<organism evidence="3 4">
    <name type="scientific">Streblomastix strix</name>
    <dbReference type="NCBI Taxonomy" id="222440"/>
    <lineage>
        <taxon>Eukaryota</taxon>
        <taxon>Metamonada</taxon>
        <taxon>Preaxostyla</taxon>
        <taxon>Oxymonadida</taxon>
        <taxon>Streblomastigidae</taxon>
        <taxon>Streblomastix</taxon>
    </lineage>
</organism>
<evidence type="ECO:0000313" key="3">
    <source>
        <dbReference type="EMBL" id="KAA6378770.1"/>
    </source>
</evidence>
<evidence type="ECO:0000256" key="1">
    <source>
        <dbReference type="SAM" id="MobiDB-lite"/>
    </source>
</evidence>
<feature type="compositionally biased region" description="Gly residues" evidence="1">
    <location>
        <begin position="212"/>
        <end position="224"/>
    </location>
</feature>
<dbReference type="Pfam" id="PF24667">
    <property type="entry name" value="MORN_DRC7"/>
    <property type="match status" value="1"/>
</dbReference>
<proteinExistence type="predicted"/>
<feature type="domain" description="Dynein regulatory complex subunit 7 MORN" evidence="2">
    <location>
        <begin position="110"/>
        <end position="258"/>
    </location>
</feature>
<sequence>MNENRKMKESKKMEMKKMKMLHQMIFQRLLQHGLNHQNQVESSSKRYASGVRVFSFNGVKEDNFAPFSMADGSVNRVYIRYEQNQGEQVTFSETDNENVFGEIEVGQDDNADEIREHFKNRSDFLVLRRVMPALRRVVCEFAPGQVNHVTKCIAEEGKMRLLEFRDNGRRDGLIYREEQLGHKVVEKFKGRSDRMIYRSHSLVGQQKPGEGLLPGAGAGRGGGSAASQQQTKITDSFSVDERLAGKDRNTCVEKRTFLNEKQKQ</sequence>
<name>A0A5J4V8F1_9EUKA</name>
<protein>
    <recommendedName>
        <fullName evidence="2">Dynein regulatory complex subunit 7 MORN domain-containing protein</fullName>
    </recommendedName>
</protein>
<evidence type="ECO:0000313" key="4">
    <source>
        <dbReference type="Proteomes" id="UP000324800"/>
    </source>
</evidence>
<dbReference type="PANTHER" id="PTHR35249">
    <property type="entry name" value="DYNEIN REGULATORY COMPLEX SUBUNIT 7"/>
    <property type="match status" value="1"/>
</dbReference>
<dbReference type="EMBL" id="SNRW01008934">
    <property type="protein sequence ID" value="KAA6378770.1"/>
    <property type="molecule type" value="Genomic_DNA"/>
</dbReference>
<feature type="region of interest" description="Disordered" evidence="1">
    <location>
        <begin position="205"/>
        <end position="240"/>
    </location>
</feature>
<dbReference type="OrthoDB" id="10262874at2759"/>
<dbReference type="InterPro" id="IPR056291">
    <property type="entry name" value="MORN_DRC7"/>
</dbReference>
<dbReference type="Proteomes" id="UP000324800">
    <property type="component" value="Unassembled WGS sequence"/>
</dbReference>
<dbReference type="AlphaFoldDB" id="A0A5J4V8F1"/>